<sequence>ITDSRLINAVDLAGQPLGAASAQLRDVSVEQGDALAATLSPAKVIDRQSLKKALLAAVAASVVVAGSYLALPKVFRAVIPRYLNPWAGLAPFTLVEFDVRVEPEKVYVGRPATIIAALTGPTKVPDEANVVFLSDRTGELQRVPMLCRDPGQFVLRIDRADRSRRFYIETPAGRSGRYELTVHAVPIFRLVRVKYEFPSYTTWPASSSALSDSRDIRALEGTRATVTVSSNLPLAEGKMAISPADGGAEPLQLSLRPGKDPTEVHGSFTIRATGPYRITLLSADGVAGNDPFTGAVTCVPDTLPDVQFLEPDQAMLAPENWTVQVKVAARDDVRVDRIVLYRSINGWGPTPTDLTLKSAGGTYATADYSFDLPALGARGGDVITYYASAYDNYPGGVHFSDTSTFVIRVISEEEYLHYARMKYRMDEVIAELEEFRAKLDEIKRRRDELEKEFTALEEKIE</sequence>
<feature type="coiled-coil region" evidence="1">
    <location>
        <begin position="418"/>
        <end position="459"/>
    </location>
</feature>
<keyword evidence="2" id="KW-0472">Membrane</keyword>
<comment type="caution">
    <text evidence="3">The sequence shown here is derived from an EMBL/GenBank/DDBJ whole genome shotgun (WGS) entry which is preliminary data.</text>
</comment>
<evidence type="ECO:0000256" key="1">
    <source>
        <dbReference type="SAM" id="Coils"/>
    </source>
</evidence>
<organism evidence="3">
    <name type="scientific">marine sediment metagenome</name>
    <dbReference type="NCBI Taxonomy" id="412755"/>
    <lineage>
        <taxon>unclassified sequences</taxon>
        <taxon>metagenomes</taxon>
        <taxon>ecological metagenomes</taxon>
    </lineage>
</organism>
<protein>
    <submittedName>
        <fullName evidence="3">Uncharacterized protein</fullName>
    </submittedName>
</protein>
<feature type="transmembrane region" description="Helical" evidence="2">
    <location>
        <begin position="53"/>
        <end position="71"/>
    </location>
</feature>
<keyword evidence="2" id="KW-1133">Transmembrane helix</keyword>
<dbReference type="AlphaFoldDB" id="A0A0F9CYU6"/>
<feature type="non-terminal residue" evidence="3">
    <location>
        <position position="1"/>
    </location>
</feature>
<evidence type="ECO:0000256" key="2">
    <source>
        <dbReference type="SAM" id="Phobius"/>
    </source>
</evidence>
<gene>
    <name evidence="3" type="ORF">LCGC14_2610100</name>
</gene>
<reference evidence="3" key="1">
    <citation type="journal article" date="2015" name="Nature">
        <title>Complex archaea that bridge the gap between prokaryotes and eukaryotes.</title>
        <authorList>
            <person name="Spang A."/>
            <person name="Saw J.H."/>
            <person name="Jorgensen S.L."/>
            <person name="Zaremba-Niedzwiedzka K."/>
            <person name="Martijn J."/>
            <person name="Lind A.E."/>
            <person name="van Eijk R."/>
            <person name="Schleper C."/>
            <person name="Guy L."/>
            <person name="Ettema T.J."/>
        </authorList>
    </citation>
    <scope>NUCLEOTIDE SEQUENCE</scope>
</reference>
<proteinExistence type="predicted"/>
<evidence type="ECO:0000313" key="3">
    <source>
        <dbReference type="EMBL" id="KKL05033.1"/>
    </source>
</evidence>
<name>A0A0F9CYU6_9ZZZZ</name>
<keyword evidence="2" id="KW-0812">Transmembrane</keyword>
<dbReference type="EMBL" id="LAZR01044287">
    <property type="protein sequence ID" value="KKL05033.1"/>
    <property type="molecule type" value="Genomic_DNA"/>
</dbReference>
<keyword evidence="1" id="KW-0175">Coiled coil</keyword>
<accession>A0A0F9CYU6</accession>
<feature type="non-terminal residue" evidence="3">
    <location>
        <position position="461"/>
    </location>
</feature>